<keyword evidence="4 7" id="KW-0378">Hydrolase</keyword>
<dbReference type="GO" id="GO:0007165">
    <property type="term" value="P:signal transduction"/>
    <property type="evidence" value="ECO:0007669"/>
    <property type="project" value="TreeGrafter"/>
</dbReference>
<dbReference type="Gene3D" id="3.30.540.10">
    <property type="entry name" value="Fructose-1,6-Bisphosphatase, subunit A, domain 1"/>
    <property type="match status" value="1"/>
</dbReference>
<organism evidence="8 9">
    <name type="scientific">Mariniphaga sediminis</name>
    <dbReference type="NCBI Taxonomy" id="1628158"/>
    <lineage>
        <taxon>Bacteria</taxon>
        <taxon>Pseudomonadati</taxon>
        <taxon>Bacteroidota</taxon>
        <taxon>Bacteroidia</taxon>
        <taxon>Marinilabiliales</taxon>
        <taxon>Prolixibacteraceae</taxon>
        <taxon>Mariniphaga</taxon>
    </lineage>
</organism>
<evidence type="ECO:0000256" key="5">
    <source>
        <dbReference type="ARBA" id="ARBA00022842"/>
    </source>
</evidence>
<dbReference type="GO" id="GO:0006020">
    <property type="term" value="P:inositol metabolic process"/>
    <property type="evidence" value="ECO:0007669"/>
    <property type="project" value="TreeGrafter"/>
</dbReference>
<dbReference type="InterPro" id="IPR020583">
    <property type="entry name" value="Inositol_monoP_metal-BS"/>
</dbReference>
<evidence type="ECO:0000256" key="1">
    <source>
        <dbReference type="ARBA" id="ARBA00001033"/>
    </source>
</evidence>
<proteinExistence type="inferred from homology"/>
<reference evidence="8 9" key="1">
    <citation type="journal article" date="2015" name="Int. J. Syst. Evol. Microbiol.">
        <title>Mariniphaga sediminis sp. nov., isolated from coastal sediment.</title>
        <authorList>
            <person name="Wang F.Q."/>
            <person name="Shen Q.Y."/>
            <person name="Chen G.J."/>
            <person name="Du Z.J."/>
        </authorList>
    </citation>
    <scope>NUCLEOTIDE SEQUENCE [LARGE SCALE GENOMIC DNA]</scope>
    <source>
        <strain evidence="8 9">SY21</strain>
    </source>
</reference>
<dbReference type="GO" id="GO:0008934">
    <property type="term" value="F:inositol monophosphate 1-phosphatase activity"/>
    <property type="evidence" value="ECO:0007669"/>
    <property type="project" value="InterPro"/>
</dbReference>
<dbReference type="PRINTS" id="PR00377">
    <property type="entry name" value="IMPHPHTASES"/>
</dbReference>
<dbReference type="EMBL" id="QWET01000004">
    <property type="protein sequence ID" value="RIH66051.1"/>
    <property type="molecule type" value="Genomic_DNA"/>
</dbReference>
<keyword evidence="5 6" id="KW-0460">Magnesium</keyword>
<comment type="similarity">
    <text evidence="7">Belongs to the inositol monophosphatase superfamily.</text>
</comment>
<feature type="binding site" evidence="6">
    <location>
        <position position="210"/>
    </location>
    <ligand>
        <name>Mg(2+)</name>
        <dbReference type="ChEBI" id="CHEBI:18420"/>
        <label>1</label>
        <note>catalytic</note>
    </ligand>
</feature>
<dbReference type="CDD" id="cd01639">
    <property type="entry name" value="IMPase"/>
    <property type="match status" value="1"/>
</dbReference>
<dbReference type="AlphaFoldDB" id="A0A399D5N8"/>
<dbReference type="Pfam" id="PF00459">
    <property type="entry name" value="Inositol_P"/>
    <property type="match status" value="1"/>
</dbReference>
<dbReference type="InterPro" id="IPR000760">
    <property type="entry name" value="Inositol_monophosphatase-like"/>
</dbReference>
<dbReference type="EC" id="3.1.3.25" evidence="7"/>
<feature type="binding site" evidence="6">
    <location>
        <position position="68"/>
    </location>
    <ligand>
        <name>Mg(2+)</name>
        <dbReference type="ChEBI" id="CHEBI:18420"/>
        <label>1</label>
        <note>catalytic</note>
    </ligand>
</feature>
<keyword evidence="3 6" id="KW-0479">Metal-binding</keyword>
<dbReference type="InterPro" id="IPR033942">
    <property type="entry name" value="IMPase"/>
</dbReference>
<evidence type="ECO:0000256" key="3">
    <source>
        <dbReference type="ARBA" id="ARBA00022723"/>
    </source>
</evidence>
<feature type="binding site" evidence="6">
    <location>
        <position position="87"/>
    </location>
    <ligand>
        <name>Mg(2+)</name>
        <dbReference type="ChEBI" id="CHEBI:18420"/>
        <label>1</label>
        <note>catalytic</note>
    </ligand>
</feature>
<protein>
    <recommendedName>
        <fullName evidence="7">Inositol-1-monophosphatase</fullName>
        <ecNumber evidence="7">3.1.3.25</ecNumber>
    </recommendedName>
</protein>
<dbReference type="GO" id="GO:0046872">
    <property type="term" value="F:metal ion binding"/>
    <property type="evidence" value="ECO:0007669"/>
    <property type="project" value="UniProtKB-KW"/>
</dbReference>
<name>A0A399D5N8_9BACT</name>
<evidence type="ECO:0000256" key="4">
    <source>
        <dbReference type="ARBA" id="ARBA00022801"/>
    </source>
</evidence>
<dbReference type="PANTHER" id="PTHR20854">
    <property type="entry name" value="INOSITOL MONOPHOSPHATASE"/>
    <property type="match status" value="1"/>
</dbReference>
<dbReference type="PANTHER" id="PTHR20854:SF4">
    <property type="entry name" value="INOSITOL-1-MONOPHOSPHATASE-RELATED"/>
    <property type="match status" value="1"/>
</dbReference>
<evidence type="ECO:0000256" key="7">
    <source>
        <dbReference type="RuleBase" id="RU364068"/>
    </source>
</evidence>
<dbReference type="FunFam" id="3.30.540.10:FF:000003">
    <property type="entry name" value="Inositol-1-monophosphatase"/>
    <property type="match status" value="1"/>
</dbReference>
<comment type="cofactor">
    <cofactor evidence="2 6 7">
        <name>Mg(2+)</name>
        <dbReference type="ChEBI" id="CHEBI:18420"/>
    </cofactor>
</comment>
<dbReference type="Proteomes" id="UP000266441">
    <property type="component" value="Unassembled WGS sequence"/>
</dbReference>
<gene>
    <name evidence="8" type="ORF">D1164_07255</name>
</gene>
<dbReference type="OrthoDB" id="9772456at2"/>
<dbReference type="SUPFAM" id="SSF56655">
    <property type="entry name" value="Carbohydrate phosphatase"/>
    <property type="match status" value="1"/>
</dbReference>
<feature type="binding site" evidence="6">
    <location>
        <position position="84"/>
    </location>
    <ligand>
        <name>Mg(2+)</name>
        <dbReference type="ChEBI" id="CHEBI:18420"/>
        <label>1</label>
        <note>catalytic</note>
    </ligand>
</feature>
<feature type="binding site" evidence="6">
    <location>
        <position position="86"/>
    </location>
    <ligand>
        <name>Mg(2+)</name>
        <dbReference type="ChEBI" id="CHEBI:18420"/>
        <label>1</label>
        <note>catalytic</note>
    </ligand>
</feature>
<sequence>MNNLTPELTIALEAARAGAEVIRQKFGDSSNARIKGEAQGLVTDTDLAAERAIFEVLKRNSSYNILSEESGWLRKEPGRKWVVDPLDGTTNFARNISLFAVSIGLMENNDFLAGVIVDPISQNEYYATKGGGAFCNGQKISLPVLPADFKPGIFLNHGYGEPDRTKFRELVNRLAISHDILKLGTTALELCYVASGSSDGFICSGDSLWDFAAGVVIATESGCKFTDWQGNPWNGDNSFLIVARPEIHDTLVERIRDLQY</sequence>
<evidence type="ECO:0000256" key="2">
    <source>
        <dbReference type="ARBA" id="ARBA00001946"/>
    </source>
</evidence>
<comment type="catalytic activity">
    <reaction evidence="1 7">
        <text>a myo-inositol phosphate + H2O = myo-inositol + phosphate</text>
        <dbReference type="Rhea" id="RHEA:24056"/>
        <dbReference type="ChEBI" id="CHEBI:15377"/>
        <dbReference type="ChEBI" id="CHEBI:17268"/>
        <dbReference type="ChEBI" id="CHEBI:43474"/>
        <dbReference type="ChEBI" id="CHEBI:84139"/>
        <dbReference type="EC" id="3.1.3.25"/>
    </reaction>
</comment>
<evidence type="ECO:0000313" key="9">
    <source>
        <dbReference type="Proteomes" id="UP000266441"/>
    </source>
</evidence>
<dbReference type="Gene3D" id="3.40.190.80">
    <property type="match status" value="1"/>
</dbReference>
<comment type="caution">
    <text evidence="8">The sequence shown here is derived from an EMBL/GenBank/DDBJ whole genome shotgun (WGS) entry which is preliminary data.</text>
</comment>
<accession>A0A399D5N8</accession>
<keyword evidence="9" id="KW-1185">Reference proteome</keyword>
<evidence type="ECO:0000256" key="6">
    <source>
        <dbReference type="PIRSR" id="PIRSR600760-2"/>
    </source>
</evidence>
<evidence type="ECO:0000313" key="8">
    <source>
        <dbReference type="EMBL" id="RIH66051.1"/>
    </source>
</evidence>
<dbReference type="PROSITE" id="PS00629">
    <property type="entry name" value="IMP_1"/>
    <property type="match status" value="1"/>
</dbReference>
<dbReference type="RefSeq" id="WP_119349285.1">
    <property type="nucleotide sequence ID" value="NZ_QWET01000004.1"/>
</dbReference>